<dbReference type="InterPro" id="IPR023214">
    <property type="entry name" value="HAD_sf"/>
</dbReference>
<evidence type="ECO:0000256" key="11">
    <source>
        <dbReference type="ARBA" id="ARBA00023128"/>
    </source>
</evidence>
<keyword evidence="6" id="KW-0999">Mitochondrion inner membrane</keyword>
<evidence type="ECO:0000256" key="4">
    <source>
        <dbReference type="ARBA" id="ARBA00022448"/>
    </source>
</evidence>
<comment type="function">
    <text evidence="14">Essential component of the TIM23 complex, a complex that mediates the translocation of transit peptide-containing proteins across the mitochondrial inner membrane.</text>
</comment>
<dbReference type="EMBL" id="KN880702">
    <property type="protein sequence ID" value="KIY63347.1"/>
    <property type="molecule type" value="Genomic_DNA"/>
</dbReference>
<keyword evidence="5 14" id="KW-0812">Transmembrane</keyword>
<dbReference type="PROSITE" id="PS50969">
    <property type="entry name" value="FCP1"/>
    <property type="match status" value="1"/>
</dbReference>
<comment type="subcellular location">
    <subcellularLocation>
        <location evidence="1 14">Mitochondrion inner membrane</location>
        <topology evidence="1 14">Single-pass membrane protein</topology>
    </subcellularLocation>
</comment>
<organism evidence="17 18">
    <name type="scientific">Cylindrobasidium torrendii FP15055 ss-10</name>
    <dbReference type="NCBI Taxonomy" id="1314674"/>
    <lineage>
        <taxon>Eukaryota</taxon>
        <taxon>Fungi</taxon>
        <taxon>Dikarya</taxon>
        <taxon>Basidiomycota</taxon>
        <taxon>Agaricomycotina</taxon>
        <taxon>Agaricomycetes</taxon>
        <taxon>Agaricomycetidae</taxon>
        <taxon>Agaricales</taxon>
        <taxon>Marasmiineae</taxon>
        <taxon>Physalacriaceae</taxon>
        <taxon>Cylindrobasidium</taxon>
    </lineage>
</organism>
<evidence type="ECO:0000256" key="14">
    <source>
        <dbReference type="RuleBase" id="RU365079"/>
    </source>
</evidence>
<keyword evidence="7 14" id="KW-0653">Protein transport</keyword>
<feature type="region of interest" description="Disordered" evidence="15">
    <location>
        <begin position="1"/>
        <end position="61"/>
    </location>
</feature>
<dbReference type="Pfam" id="PF03031">
    <property type="entry name" value="NIF"/>
    <property type="match status" value="1"/>
</dbReference>
<keyword evidence="18" id="KW-1185">Reference proteome</keyword>
<evidence type="ECO:0000256" key="15">
    <source>
        <dbReference type="SAM" id="MobiDB-lite"/>
    </source>
</evidence>
<evidence type="ECO:0000313" key="17">
    <source>
        <dbReference type="EMBL" id="KIY63347.1"/>
    </source>
</evidence>
<evidence type="ECO:0000256" key="6">
    <source>
        <dbReference type="ARBA" id="ARBA00022792"/>
    </source>
</evidence>
<name>A0A0D7AYQ5_9AGAR</name>
<dbReference type="GO" id="GO:0015031">
    <property type="term" value="P:protein transport"/>
    <property type="evidence" value="ECO:0007669"/>
    <property type="project" value="UniProtKB-KW"/>
</dbReference>
<sequence length="408" mass="46442">MASKAPKRSAKQTPPPPPQQPPAESAPLQANFPNLDIIPPEEEVPTGRTGARSSADSPLSVDDKRKNMRWVSFGMLTGVMGLALVYASREWDEEEMKAKKWTLETAPSARWERAVTRLKDFFGLFSDPPAPELLPPAVPPPHGKPYTLVLEIDDLLVTSTWDRQHGWRTAKRPGVDYFLAYLSQFYEIVIFSRQYQYTADPILFQLDKFQFFINHRLYRESMRLMGGQTVKDLSYLNRDLSKVVLLDTIPEHGAAQPENAVIVPPWKGAPNDRNLIAMIPFLESLAIYKVPDVRPIIKAYEGKDIPIEYAKKEAEAKQKHIEEWAEKKRQPGLFSIARDNSTPPTYLEARRKEAQQFYRDEQAYIARNKANLDKLLQEEQDAMMAQSPAPGNLWEMIDMMKNGPPPPG</sequence>
<keyword evidence="8 14" id="KW-0809">Transit peptide</keyword>
<dbReference type="Proteomes" id="UP000054007">
    <property type="component" value="Unassembled WGS sequence"/>
</dbReference>
<evidence type="ECO:0000256" key="12">
    <source>
        <dbReference type="ARBA" id="ARBA00023136"/>
    </source>
</evidence>
<comment type="subunit">
    <text evidence="13">Component of the TIM23 complex, at least composed of TIM23, TIM17 and TIM50. Interacts with preproteins in transit.</text>
</comment>
<feature type="non-terminal residue" evidence="17">
    <location>
        <position position="408"/>
    </location>
</feature>
<evidence type="ECO:0000256" key="13">
    <source>
        <dbReference type="ARBA" id="ARBA00065975"/>
    </source>
</evidence>
<evidence type="ECO:0000256" key="5">
    <source>
        <dbReference type="ARBA" id="ARBA00022692"/>
    </source>
</evidence>
<protein>
    <recommendedName>
        <fullName evidence="3 14">Mitochondrial import inner membrane translocase subunit TIM50</fullName>
    </recommendedName>
</protein>
<feature type="domain" description="FCP1 homology" evidence="16">
    <location>
        <begin position="141"/>
        <end position="285"/>
    </location>
</feature>
<dbReference type="SMART" id="SM00577">
    <property type="entry name" value="CPDc"/>
    <property type="match status" value="1"/>
</dbReference>
<dbReference type="FunFam" id="3.40.50.1000:FF:000019">
    <property type="entry name" value="Mitochondrial import inner membrane translocase subunit TIM50"/>
    <property type="match status" value="1"/>
</dbReference>
<reference evidence="17 18" key="1">
    <citation type="journal article" date="2015" name="Fungal Genet. Biol.">
        <title>Evolution of novel wood decay mechanisms in Agaricales revealed by the genome sequences of Fistulina hepatica and Cylindrobasidium torrendii.</title>
        <authorList>
            <person name="Floudas D."/>
            <person name="Held B.W."/>
            <person name="Riley R."/>
            <person name="Nagy L.G."/>
            <person name="Koehler G."/>
            <person name="Ransdell A.S."/>
            <person name="Younus H."/>
            <person name="Chow J."/>
            <person name="Chiniquy J."/>
            <person name="Lipzen A."/>
            <person name="Tritt A."/>
            <person name="Sun H."/>
            <person name="Haridas S."/>
            <person name="LaButti K."/>
            <person name="Ohm R.A."/>
            <person name="Kues U."/>
            <person name="Blanchette R.A."/>
            <person name="Grigoriev I.V."/>
            <person name="Minto R.E."/>
            <person name="Hibbett D.S."/>
        </authorList>
    </citation>
    <scope>NUCLEOTIDE SEQUENCE [LARGE SCALE GENOMIC DNA]</scope>
    <source>
        <strain evidence="17 18">FP15055 ss-10</strain>
    </source>
</reference>
<dbReference type="PANTHER" id="PTHR12210">
    <property type="entry name" value="DULLARD PROTEIN PHOSPHATASE"/>
    <property type="match status" value="1"/>
</dbReference>
<evidence type="ECO:0000256" key="1">
    <source>
        <dbReference type="ARBA" id="ARBA00004434"/>
    </source>
</evidence>
<dbReference type="STRING" id="1314674.A0A0D7AYQ5"/>
<gene>
    <name evidence="17" type="ORF">CYLTODRAFT_316210</name>
</gene>
<dbReference type="Gene3D" id="3.40.50.1000">
    <property type="entry name" value="HAD superfamily/HAD-like"/>
    <property type="match status" value="1"/>
</dbReference>
<accession>A0A0D7AYQ5</accession>
<keyword evidence="4 14" id="KW-0813">Transport</keyword>
<keyword evidence="10 14" id="KW-0811">Translocation</keyword>
<evidence type="ECO:0000256" key="2">
    <source>
        <dbReference type="ARBA" id="ARBA00006344"/>
    </source>
</evidence>
<feature type="transmembrane region" description="Helical" evidence="14">
    <location>
        <begin position="70"/>
        <end position="87"/>
    </location>
</feature>
<comment type="similarity">
    <text evidence="2 14">Belongs to the TIM50 family.</text>
</comment>
<evidence type="ECO:0000256" key="3">
    <source>
        <dbReference type="ARBA" id="ARBA00020799"/>
    </source>
</evidence>
<dbReference type="AlphaFoldDB" id="A0A0D7AYQ5"/>
<evidence type="ECO:0000256" key="8">
    <source>
        <dbReference type="ARBA" id="ARBA00022946"/>
    </source>
</evidence>
<dbReference type="InterPro" id="IPR050365">
    <property type="entry name" value="TIM50"/>
</dbReference>
<dbReference type="GO" id="GO:0005744">
    <property type="term" value="C:TIM23 mitochondrial import inner membrane translocase complex"/>
    <property type="evidence" value="ECO:0007669"/>
    <property type="project" value="UniProtKB-UniRule"/>
</dbReference>
<feature type="compositionally biased region" description="Basic residues" evidence="15">
    <location>
        <begin position="1"/>
        <end position="10"/>
    </location>
</feature>
<keyword evidence="12 14" id="KW-0472">Membrane</keyword>
<dbReference type="InterPro" id="IPR004274">
    <property type="entry name" value="FCP1_dom"/>
</dbReference>
<keyword evidence="11 14" id="KW-0496">Mitochondrion</keyword>
<dbReference type="OrthoDB" id="287041at2759"/>
<keyword evidence="9 14" id="KW-1133">Transmembrane helix</keyword>
<evidence type="ECO:0000256" key="10">
    <source>
        <dbReference type="ARBA" id="ARBA00023010"/>
    </source>
</evidence>
<evidence type="ECO:0000313" key="18">
    <source>
        <dbReference type="Proteomes" id="UP000054007"/>
    </source>
</evidence>
<dbReference type="InterPro" id="IPR036412">
    <property type="entry name" value="HAD-like_sf"/>
</dbReference>
<proteinExistence type="inferred from homology"/>
<dbReference type="CDD" id="cd07521">
    <property type="entry name" value="HAD_FCP1-like"/>
    <property type="match status" value="1"/>
</dbReference>
<dbReference type="SUPFAM" id="SSF56784">
    <property type="entry name" value="HAD-like"/>
    <property type="match status" value="1"/>
</dbReference>
<evidence type="ECO:0000259" key="16">
    <source>
        <dbReference type="PROSITE" id="PS50969"/>
    </source>
</evidence>
<evidence type="ECO:0000256" key="7">
    <source>
        <dbReference type="ARBA" id="ARBA00022927"/>
    </source>
</evidence>
<evidence type="ECO:0000256" key="9">
    <source>
        <dbReference type="ARBA" id="ARBA00022989"/>
    </source>
</evidence>